<dbReference type="Proteomes" id="UP000053617">
    <property type="component" value="Unassembled WGS sequence"/>
</dbReference>
<protein>
    <submittedName>
        <fullName evidence="2">Uncharacterized protein</fullName>
    </submittedName>
</protein>
<gene>
    <name evidence="2" type="ORF">Z518_06027</name>
</gene>
<dbReference type="RefSeq" id="XP_013272291.1">
    <property type="nucleotide sequence ID" value="XM_013416837.1"/>
</dbReference>
<dbReference type="VEuPathDB" id="FungiDB:Z518_06027"/>
<evidence type="ECO:0000313" key="3">
    <source>
        <dbReference type="Proteomes" id="UP000053617"/>
    </source>
</evidence>
<accession>A0A0D2J7Y1</accession>
<reference evidence="2 3" key="1">
    <citation type="submission" date="2015-01" db="EMBL/GenBank/DDBJ databases">
        <title>The Genome Sequence of Rhinocladiella mackenzie CBS 650.93.</title>
        <authorList>
            <consortium name="The Broad Institute Genomics Platform"/>
            <person name="Cuomo C."/>
            <person name="de Hoog S."/>
            <person name="Gorbushina A."/>
            <person name="Stielow B."/>
            <person name="Teixiera M."/>
            <person name="Abouelleil A."/>
            <person name="Chapman S.B."/>
            <person name="Priest M."/>
            <person name="Young S.K."/>
            <person name="Wortman J."/>
            <person name="Nusbaum C."/>
            <person name="Birren B."/>
        </authorList>
    </citation>
    <scope>NUCLEOTIDE SEQUENCE [LARGE SCALE GENOMIC DNA]</scope>
    <source>
        <strain evidence="2 3">CBS 650.93</strain>
    </source>
</reference>
<feature type="compositionally biased region" description="Basic residues" evidence="1">
    <location>
        <begin position="56"/>
        <end position="70"/>
    </location>
</feature>
<dbReference type="OrthoDB" id="10665952at2759"/>
<organism evidence="2 3">
    <name type="scientific">Rhinocladiella mackenziei CBS 650.93</name>
    <dbReference type="NCBI Taxonomy" id="1442369"/>
    <lineage>
        <taxon>Eukaryota</taxon>
        <taxon>Fungi</taxon>
        <taxon>Dikarya</taxon>
        <taxon>Ascomycota</taxon>
        <taxon>Pezizomycotina</taxon>
        <taxon>Eurotiomycetes</taxon>
        <taxon>Chaetothyriomycetidae</taxon>
        <taxon>Chaetothyriales</taxon>
        <taxon>Herpotrichiellaceae</taxon>
        <taxon>Rhinocladiella</taxon>
    </lineage>
</organism>
<evidence type="ECO:0000313" key="2">
    <source>
        <dbReference type="EMBL" id="KIX05155.1"/>
    </source>
</evidence>
<name>A0A0D2J7Y1_9EURO</name>
<dbReference type="GeneID" id="25294098"/>
<dbReference type="AlphaFoldDB" id="A0A0D2J7Y1"/>
<sequence length="302" mass="34744">MTRATFQVPGFEGWQRAAEDWDYVVNFGLFLDNQFLQHQTRKLELVSGETLENPRHGHRSCTPRRPRPLNRPRSTPHLDFATLAITSPAEDGAIQLAIAPSDDDQASWSQLPGPLLPQPTETVQSDHIGNAFVTFSRRGRPAPFVQLPSEIVHQIWGEWVRVTYRFDTAFYYFATWRLIAAIQASQYEAEYRGLGRMLYRLAERQRKSGNQEARTILHVLQGSFRILVVDICGIQYLGAIFWWQSDVTKWSLPISVQFYAFDNGHTYRLTMTSRFFRTLPPAFALNGSMAFQEVEEIPACHY</sequence>
<evidence type="ECO:0000256" key="1">
    <source>
        <dbReference type="SAM" id="MobiDB-lite"/>
    </source>
</evidence>
<keyword evidence="3" id="KW-1185">Reference proteome</keyword>
<proteinExistence type="predicted"/>
<dbReference type="EMBL" id="KN847478">
    <property type="protein sequence ID" value="KIX05155.1"/>
    <property type="molecule type" value="Genomic_DNA"/>
</dbReference>
<feature type="region of interest" description="Disordered" evidence="1">
    <location>
        <begin position="48"/>
        <end position="74"/>
    </location>
</feature>
<dbReference type="HOGENOM" id="CLU_921809_0_0_1"/>